<gene>
    <name evidence="1" type="ORF">I4641_01180</name>
</gene>
<dbReference type="SUPFAM" id="SSF53649">
    <property type="entry name" value="Alkaline phosphatase-like"/>
    <property type="match status" value="1"/>
</dbReference>
<evidence type="ECO:0000313" key="2">
    <source>
        <dbReference type="Proteomes" id="UP000729733"/>
    </source>
</evidence>
<keyword evidence="2" id="KW-1185">Reference proteome</keyword>
<proteinExistence type="predicted"/>
<dbReference type="InterPro" id="IPR017850">
    <property type="entry name" value="Alkaline_phosphatase_core_sf"/>
</dbReference>
<dbReference type="AlphaFoldDB" id="A0A964BLH5"/>
<dbReference type="Proteomes" id="UP000729733">
    <property type="component" value="Unassembled WGS sequence"/>
</dbReference>
<dbReference type="EMBL" id="JADWDC010000002">
    <property type="protein sequence ID" value="MCC0175593.1"/>
    <property type="molecule type" value="Genomic_DNA"/>
</dbReference>
<reference evidence="1" key="1">
    <citation type="journal article" date="2021" name="Antonie Van Leeuwenhoek">
        <title>Draft genome and description of Waterburya agarophytonicola gen. nov. sp. nov. (Pleurocapsales, Cyanobacteria): a seaweed symbiont.</title>
        <authorList>
            <person name="Bonthond G."/>
            <person name="Shalygin S."/>
            <person name="Bayer T."/>
            <person name="Weinberger F."/>
        </authorList>
    </citation>
    <scope>NUCLEOTIDE SEQUENCE</scope>
    <source>
        <strain evidence="1">KI4</strain>
    </source>
</reference>
<comment type="caution">
    <text evidence="1">The sequence shown here is derived from an EMBL/GenBank/DDBJ whole genome shotgun (WGS) entry which is preliminary data.</text>
</comment>
<organism evidence="1 2">
    <name type="scientific">Waterburya agarophytonicola KI4</name>
    <dbReference type="NCBI Taxonomy" id="2874699"/>
    <lineage>
        <taxon>Bacteria</taxon>
        <taxon>Bacillati</taxon>
        <taxon>Cyanobacteriota</taxon>
        <taxon>Cyanophyceae</taxon>
        <taxon>Pleurocapsales</taxon>
        <taxon>Hyellaceae</taxon>
        <taxon>Waterburya</taxon>
        <taxon>Waterburya agarophytonicola</taxon>
    </lineage>
</organism>
<protein>
    <submittedName>
        <fullName evidence="1">Uncharacterized protein</fullName>
    </submittedName>
</protein>
<evidence type="ECO:0000313" key="1">
    <source>
        <dbReference type="EMBL" id="MCC0175593.1"/>
    </source>
</evidence>
<name>A0A964BLH5_9CYAN</name>
<dbReference type="RefSeq" id="WP_229638595.1">
    <property type="nucleotide sequence ID" value="NZ_JADWDC010000002.1"/>
</dbReference>
<sequence length="468" mass="53927">MSNKAIVIEVNEVPLRILRHYQKLKPNSHIGHLFEKSLILETKAEDVDRSDLYPSQTWGSLNTGVEYDLHKIHWYNDPKPDNYPLYWKTIAENNLSVGLVATLHSSPADSYIDDSNYKFVIPDCFASNNLTKPEIYQDFQALNTSATKENGRVSSVKFPKQEAVATLVKSPALGIKFQTVLNSAGLVAQIKTGKVNKERLRNVQFNLLADVFLKQLQAKDVDLAIFFTNHIAANMHRYWYGLFPEDYSLKLYDREWMDKYSSEIMVSVELLDIFLGKIINYCQQQQRVLILVSSMGQAANQKLKKTPKHTYKLKNIRKFLDRVCGDHKYNYEIDAAMIPQYSLKFDSPEEAQECFATIEQAKEHFKNIHMKMYYNDRVITLATGLNKEADEFFIGDRGFNHQELGFRKLIVEDHHSGKHCPEGSLVVYNSTTSHTTNETVNYLEYAPAILEFFGIDKPSYMRTPQFTI</sequence>
<accession>A0A964BLH5</accession>